<evidence type="ECO:0000313" key="2">
    <source>
        <dbReference type="EMBL" id="SMO62686.1"/>
    </source>
</evidence>
<gene>
    <name evidence="2" type="ORF">SAMN06265379_103464</name>
</gene>
<evidence type="ECO:0000256" key="1">
    <source>
        <dbReference type="SAM" id="Phobius"/>
    </source>
</evidence>
<sequence length="54" mass="6627">MKRRKDTRERSWDKTEFDLVFYTLSVQNIKKPHRPIRSLLSYILIVIINFITFV</sequence>
<dbReference type="EMBL" id="FXTB01000003">
    <property type="protein sequence ID" value="SMO62686.1"/>
    <property type="molecule type" value="Genomic_DNA"/>
</dbReference>
<proteinExistence type="predicted"/>
<keyword evidence="1" id="KW-1133">Transmembrane helix</keyword>
<dbReference type="AlphaFoldDB" id="A0A521CTB1"/>
<name>A0A521CTB1_SACCC</name>
<evidence type="ECO:0000313" key="3">
    <source>
        <dbReference type="Proteomes" id="UP000319040"/>
    </source>
</evidence>
<reference evidence="2 3" key="1">
    <citation type="submission" date="2017-05" db="EMBL/GenBank/DDBJ databases">
        <authorList>
            <person name="Varghese N."/>
            <person name="Submissions S."/>
        </authorList>
    </citation>
    <scope>NUCLEOTIDE SEQUENCE [LARGE SCALE GENOMIC DNA]</scope>
    <source>
        <strain evidence="2 3">DSM 27040</strain>
    </source>
</reference>
<feature type="transmembrane region" description="Helical" evidence="1">
    <location>
        <begin position="36"/>
        <end position="53"/>
    </location>
</feature>
<dbReference type="Proteomes" id="UP000319040">
    <property type="component" value="Unassembled WGS sequence"/>
</dbReference>
<organism evidence="2 3">
    <name type="scientific">Saccharicrinis carchari</name>
    <dbReference type="NCBI Taxonomy" id="1168039"/>
    <lineage>
        <taxon>Bacteria</taxon>
        <taxon>Pseudomonadati</taxon>
        <taxon>Bacteroidota</taxon>
        <taxon>Bacteroidia</taxon>
        <taxon>Marinilabiliales</taxon>
        <taxon>Marinilabiliaceae</taxon>
        <taxon>Saccharicrinis</taxon>
    </lineage>
</organism>
<keyword evidence="1" id="KW-0472">Membrane</keyword>
<keyword evidence="1" id="KW-0812">Transmembrane</keyword>
<protein>
    <submittedName>
        <fullName evidence="2">Uncharacterized protein</fullName>
    </submittedName>
</protein>
<accession>A0A521CTB1</accession>
<keyword evidence="3" id="KW-1185">Reference proteome</keyword>